<reference evidence="19" key="3">
    <citation type="submission" date="2025-05" db="UniProtKB">
        <authorList>
            <consortium name="RefSeq"/>
        </authorList>
    </citation>
    <scope>IDENTIFICATION</scope>
</reference>
<evidence type="ECO:0000256" key="5">
    <source>
        <dbReference type="ARBA" id="ARBA00022925"/>
    </source>
</evidence>
<evidence type="ECO:0000256" key="15">
    <source>
        <dbReference type="SAM" id="MobiDB-lite"/>
    </source>
</evidence>
<evidence type="ECO:0000256" key="9">
    <source>
        <dbReference type="ARBA" id="ARBA00023136"/>
    </source>
</evidence>
<feature type="transmembrane region" description="Helical" evidence="14">
    <location>
        <begin position="322"/>
        <end position="344"/>
    </location>
</feature>
<feature type="compositionally biased region" description="Basic and acidic residues" evidence="15">
    <location>
        <begin position="373"/>
        <end position="385"/>
    </location>
</feature>
<evidence type="ECO:0000313" key="17">
    <source>
        <dbReference type="EMBL" id="AIT75830.1"/>
    </source>
</evidence>
<evidence type="ECO:0000256" key="2">
    <source>
        <dbReference type="ARBA" id="ARBA00022543"/>
    </source>
</evidence>
<keyword evidence="8 14" id="KW-0297">G-protein coupled receptor</keyword>
<dbReference type="PROSITE" id="PS00238">
    <property type="entry name" value="OPSIN"/>
    <property type="match status" value="1"/>
</dbReference>
<dbReference type="SUPFAM" id="SSF81321">
    <property type="entry name" value="Family A G protein-coupled receptor-like"/>
    <property type="match status" value="1"/>
</dbReference>
<dbReference type="GO" id="GO:0007601">
    <property type="term" value="P:visual perception"/>
    <property type="evidence" value="ECO:0007669"/>
    <property type="project" value="UniProtKB-KW"/>
</dbReference>
<dbReference type="InterPro" id="IPR050125">
    <property type="entry name" value="GPCR_opsins"/>
</dbReference>
<keyword evidence="5 14" id="KW-0681">Retinal protein</keyword>
<organism evidence="17">
    <name type="scientific">Limulus polyphemus</name>
    <name type="common">Atlantic horseshoe crab</name>
    <dbReference type="NCBI Taxonomy" id="6850"/>
    <lineage>
        <taxon>Eukaryota</taxon>
        <taxon>Metazoa</taxon>
        <taxon>Ecdysozoa</taxon>
        <taxon>Arthropoda</taxon>
        <taxon>Chelicerata</taxon>
        <taxon>Merostomata</taxon>
        <taxon>Xiphosura</taxon>
        <taxon>Limulidae</taxon>
        <taxon>Limulus</taxon>
    </lineage>
</organism>
<dbReference type="OrthoDB" id="9996086at2759"/>
<feature type="transmembrane region" description="Helical" evidence="14">
    <location>
        <begin position="109"/>
        <end position="130"/>
    </location>
</feature>
<comment type="similarity">
    <text evidence="14">Belongs to the G-protein coupled receptor 1 family. Opsin subfamily.</text>
</comment>
<keyword evidence="2 14" id="KW-0600">Photoreceptor protein</keyword>
<evidence type="ECO:0000256" key="3">
    <source>
        <dbReference type="ARBA" id="ARBA00022606"/>
    </source>
</evidence>
<dbReference type="PROSITE" id="PS00237">
    <property type="entry name" value="G_PROTEIN_RECEP_F1_1"/>
    <property type="match status" value="1"/>
</dbReference>
<evidence type="ECO:0000259" key="16">
    <source>
        <dbReference type="PROSITE" id="PS50262"/>
    </source>
</evidence>
<dbReference type="Pfam" id="PF00001">
    <property type="entry name" value="7tm_1"/>
    <property type="match status" value="1"/>
</dbReference>
<dbReference type="PRINTS" id="PR00238">
    <property type="entry name" value="OPSIN"/>
</dbReference>
<dbReference type="EMBL" id="KM538950">
    <property type="protein sequence ID" value="AIT75830.1"/>
    <property type="molecule type" value="mRNA"/>
</dbReference>
<dbReference type="GO" id="GO:0016020">
    <property type="term" value="C:membrane"/>
    <property type="evidence" value="ECO:0007669"/>
    <property type="project" value="UniProtKB-SubCell"/>
</dbReference>
<evidence type="ECO:0000256" key="11">
    <source>
        <dbReference type="ARBA" id="ARBA00023170"/>
    </source>
</evidence>
<sequence length="396" mass="44878">MTGWNPSHSLGHSLWWGSDNEHFLWMRRHGANVTTTDVLPADMEPLIREYWKQFRVLSPEWFFALGICITALGLISLTGNSVVIYIFLTTKSLRTPSNLLVVNLAFSDFMMMFTMMPMMSVCCFSQSWIFGPLACGIYGAFGSGFGSISIISMMAIAIDRYRVIVKGLSGERLTYREAVLWICIIWIFVGLWTAAPFFGWNSYVPEGNLTSCSIDMVSHDWNSRSYVIAYGTSVYLLPLLFLSYTYFYIVKTVVEHEYLLRKQARRMNVDRLKPKQPGISVEAKISLVALMTVVLWFVAWTPYAALAILGSLTNGKLVTPLISIWGAVFAKAGSCYNPIVYAISHPKYQEALRKRLPRLYKFFSCTSSKPLEKVENQENQHESTTIEKIISPESSP</sequence>
<feature type="transmembrane region" description="Helical" evidence="14">
    <location>
        <begin position="178"/>
        <end position="200"/>
    </location>
</feature>
<keyword evidence="13" id="KW-0844">Vision</keyword>
<gene>
    <name evidence="19" type="primary">LOC106459644</name>
</gene>
<dbReference type="PROSITE" id="PS50262">
    <property type="entry name" value="G_PROTEIN_RECEP_F1_2"/>
    <property type="match status" value="1"/>
</dbReference>
<feature type="transmembrane region" description="Helical" evidence="14">
    <location>
        <begin position="61"/>
        <end position="88"/>
    </location>
</feature>
<feature type="domain" description="G-protein coupled receptors family 1 profile" evidence="16">
    <location>
        <begin position="79"/>
        <end position="341"/>
    </location>
</feature>
<keyword evidence="18" id="KW-1185">Reference proteome</keyword>
<dbReference type="PANTHER" id="PTHR24240">
    <property type="entry name" value="OPSIN"/>
    <property type="match status" value="1"/>
</dbReference>
<protein>
    <submittedName>
        <fullName evidence="19">Ocellar opsin-like</fullName>
    </submittedName>
    <submittedName>
        <fullName evidence="17">Opsin 6</fullName>
    </submittedName>
</protein>
<evidence type="ECO:0000256" key="1">
    <source>
        <dbReference type="ARBA" id="ARBA00004141"/>
    </source>
</evidence>
<dbReference type="RefSeq" id="NP_001301099.1">
    <property type="nucleotide sequence ID" value="NM_001314170.1"/>
</dbReference>
<dbReference type="GO" id="GO:0004930">
    <property type="term" value="F:G protein-coupled receptor activity"/>
    <property type="evidence" value="ECO:0007669"/>
    <property type="project" value="UniProtKB-KW"/>
</dbReference>
<dbReference type="SMART" id="SM01381">
    <property type="entry name" value="7TM_GPCR_Srsx"/>
    <property type="match status" value="1"/>
</dbReference>
<reference evidence="17" key="1">
    <citation type="submission" date="2014-09" db="EMBL/GenBank/DDBJ databases">
        <authorList>
            <person name="Bishop-Lilly K.A."/>
            <person name="Broomall S.M."/>
            <person name="Chain P.S."/>
            <person name="Chertkov O."/>
            <person name="Coyne S.R."/>
            <person name="Daligault H.E."/>
            <person name="Davenport K.W."/>
            <person name="Erkkila T."/>
            <person name="Frey K.G."/>
            <person name="Gibbons H.S."/>
            <person name="Gu W."/>
            <person name="Jaissle J."/>
            <person name="Johnson S.L."/>
            <person name="Koroleva G.I."/>
            <person name="Ladner J.T."/>
            <person name="Lo C.-C."/>
            <person name="Minogue T.D."/>
            <person name="Munk C."/>
            <person name="Palacios G.F."/>
            <person name="Redden C.L."/>
            <person name="Rosenzweig C.N."/>
            <person name="Scholz M.B."/>
            <person name="Teshima H."/>
            <person name="Xu Y."/>
        </authorList>
    </citation>
    <scope>NUCLEOTIDE SEQUENCE</scope>
</reference>
<keyword evidence="10" id="KW-1015">Disulfide bond</keyword>
<dbReference type="InterPro" id="IPR000276">
    <property type="entry name" value="GPCR_Rhodpsn"/>
</dbReference>
<keyword evidence="4 14" id="KW-0812">Transmembrane</keyword>
<feature type="transmembrane region" description="Helical" evidence="14">
    <location>
        <begin position="227"/>
        <end position="249"/>
    </location>
</feature>
<dbReference type="FunFam" id="1.20.1070.10:FF:000044">
    <property type="entry name" value="Opsin, ultraviolet-sensitive"/>
    <property type="match status" value="1"/>
</dbReference>
<dbReference type="AlphaFoldDB" id="A0A097J9H2"/>
<dbReference type="InterPro" id="IPR001760">
    <property type="entry name" value="Opsin"/>
</dbReference>
<evidence type="ECO:0000256" key="6">
    <source>
        <dbReference type="ARBA" id="ARBA00022989"/>
    </source>
</evidence>
<evidence type="ECO:0000313" key="18">
    <source>
        <dbReference type="Proteomes" id="UP000694941"/>
    </source>
</evidence>
<evidence type="ECO:0000313" key="19">
    <source>
        <dbReference type="RefSeq" id="NP_001301099.1"/>
    </source>
</evidence>
<dbReference type="GeneID" id="106459644"/>
<keyword evidence="9 14" id="KW-0472">Membrane</keyword>
<feature type="transmembrane region" description="Helical" evidence="14">
    <location>
        <begin position="136"/>
        <end position="158"/>
    </location>
</feature>
<keyword evidence="3 14" id="KW-0716">Sensory transduction</keyword>
<evidence type="ECO:0000256" key="12">
    <source>
        <dbReference type="ARBA" id="ARBA00023224"/>
    </source>
</evidence>
<keyword evidence="6 14" id="KW-1133">Transmembrane helix</keyword>
<dbReference type="KEGG" id="lpol:106459644"/>
<proteinExistence type="evidence at transcript level"/>
<feature type="transmembrane region" description="Helical" evidence="14">
    <location>
        <begin position="285"/>
        <end position="310"/>
    </location>
</feature>
<evidence type="ECO:0000256" key="13">
    <source>
        <dbReference type="ARBA" id="ARBA00023305"/>
    </source>
</evidence>
<keyword evidence="11 14" id="KW-0675">Receptor</keyword>
<evidence type="ECO:0000256" key="7">
    <source>
        <dbReference type="ARBA" id="ARBA00022991"/>
    </source>
</evidence>
<accession>A0A097J9H2</accession>
<reference evidence="17" key="2">
    <citation type="journal article" date="2015" name="J. Exp. Biol.">
        <title>Opsins in Limulus eyes: characterization of three visible light-sensitive opsins unique to and co-expressed in median eye photoreceptors and a peropsin/RGR that is expressed in all eyes.</title>
        <authorList>
            <person name="Battelle B.A."/>
            <person name="Kempler K.E."/>
            <person name="Saraf S.R."/>
            <person name="Marten C.E."/>
            <person name="Dugger D.R.Jr."/>
            <person name="Speiser D.I."/>
            <person name="Oakley T.H."/>
        </authorList>
    </citation>
    <scope>NUCLEOTIDE SEQUENCE</scope>
</reference>
<dbReference type="InterPro" id="IPR027430">
    <property type="entry name" value="Retinal_BS"/>
</dbReference>
<keyword evidence="7 14" id="KW-0157">Chromophore</keyword>
<feature type="region of interest" description="Disordered" evidence="15">
    <location>
        <begin position="373"/>
        <end position="396"/>
    </location>
</feature>
<dbReference type="Proteomes" id="UP000694941">
    <property type="component" value="Unplaced"/>
</dbReference>
<comment type="subcellular location">
    <subcellularLocation>
        <location evidence="1 14">Membrane</location>
        <topology evidence="1 14">Multi-pass membrane protein</topology>
    </subcellularLocation>
</comment>
<dbReference type="Gene3D" id="1.20.1070.10">
    <property type="entry name" value="Rhodopsin 7-helix transmembrane proteins"/>
    <property type="match status" value="1"/>
</dbReference>
<dbReference type="InterPro" id="IPR017452">
    <property type="entry name" value="GPCR_Rhodpsn_7TM"/>
</dbReference>
<dbReference type="GO" id="GO:0009881">
    <property type="term" value="F:photoreceptor activity"/>
    <property type="evidence" value="ECO:0007669"/>
    <property type="project" value="UniProtKB-KW"/>
</dbReference>
<dbReference type="GO" id="GO:0007602">
    <property type="term" value="P:phototransduction"/>
    <property type="evidence" value="ECO:0007669"/>
    <property type="project" value="UniProtKB-KW"/>
</dbReference>
<evidence type="ECO:0000256" key="10">
    <source>
        <dbReference type="ARBA" id="ARBA00023157"/>
    </source>
</evidence>
<name>A0A097J9H2_LIMPO</name>
<evidence type="ECO:0000256" key="14">
    <source>
        <dbReference type="RuleBase" id="RU004951"/>
    </source>
</evidence>
<keyword evidence="12 14" id="KW-0807">Transducer</keyword>
<evidence type="ECO:0000256" key="8">
    <source>
        <dbReference type="ARBA" id="ARBA00023040"/>
    </source>
</evidence>
<dbReference type="PRINTS" id="PR00237">
    <property type="entry name" value="GPCRRHODOPSN"/>
</dbReference>
<evidence type="ECO:0000256" key="4">
    <source>
        <dbReference type="ARBA" id="ARBA00022692"/>
    </source>
</evidence>